<protein>
    <submittedName>
        <fullName evidence="2">Uncharacterized protein</fullName>
    </submittedName>
</protein>
<dbReference type="AlphaFoldDB" id="A0A0D3JGL2"/>
<organism evidence="2 3">
    <name type="scientific">Emiliania huxleyi (strain CCMP1516)</name>
    <dbReference type="NCBI Taxonomy" id="280463"/>
    <lineage>
        <taxon>Eukaryota</taxon>
        <taxon>Haptista</taxon>
        <taxon>Haptophyta</taxon>
        <taxon>Prymnesiophyceae</taxon>
        <taxon>Isochrysidales</taxon>
        <taxon>Noelaerhabdaceae</taxon>
        <taxon>Emiliania</taxon>
    </lineage>
</organism>
<keyword evidence="1" id="KW-0812">Transmembrane</keyword>
<dbReference type="RefSeq" id="XP_005775076.1">
    <property type="nucleotide sequence ID" value="XM_005775019.1"/>
</dbReference>
<dbReference type="KEGG" id="ehx:EMIHUDRAFT_255043"/>
<dbReference type="Proteomes" id="UP000013827">
    <property type="component" value="Unassembled WGS sequence"/>
</dbReference>
<sequence>MLGTAFTVGTALGSDILSVKTTHVEDSHWCGCSIKSGGPICTVQRFSTRTKMCDDCSGWLEQTASAYSLYHSIGSGYTDKWASAPFAGTGSARHGPNTIAPWLLGDGLDHAVESDHAVDARVEATNKGAYDVTSEGAIDGCGKAGDLNHFSPRFGAAHAWDEGVARYAGTLGPHVETRQDLAYEPAEERDSIGTHRELNESFGASAAALLLLLAACCALLLGIKLLRQQRLGAASEKRAKRKAVSQVGWRHGAVRLLLLLSCLAATWATSDLAGAHQRRH</sequence>
<keyword evidence="3" id="KW-1185">Reference proteome</keyword>
<keyword evidence="1" id="KW-1133">Transmembrane helix</keyword>
<evidence type="ECO:0000313" key="2">
    <source>
        <dbReference type="EnsemblProtists" id="EOD22647"/>
    </source>
</evidence>
<feature type="transmembrane region" description="Helical" evidence="1">
    <location>
        <begin position="202"/>
        <end position="226"/>
    </location>
</feature>
<reference evidence="2" key="2">
    <citation type="submission" date="2024-10" db="UniProtKB">
        <authorList>
            <consortium name="EnsemblProtists"/>
        </authorList>
    </citation>
    <scope>IDENTIFICATION</scope>
</reference>
<dbReference type="EnsemblProtists" id="EOD22647">
    <property type="protein sequence ID" value="EOD22647"/>
    <property type="gene ID" value="EMIHUDRAFT_255043"/>
</dbReference>
<evidence type="ECO:0000313" key="3">
    <source>
        <dbReference type="Proteomes" id="UP000013827"/>
    </source>
</evidence>
<dbReference type="GeneID" id="17268194"/>
<feature type="transmembrane region" description="Helical" evidence="1">
    <location>
        <begin position="247"/>
        <end position="268"/>
    </location>
</feature>
<keyword evidence="1" id="KW-0472">Membrane</keyword>
<accession>A0A0D3JGL2</accession>
<proteinExistence type="predicted"/>
<evidence type="ECO:0000256" key="1">
    <source>
        <dbReference type="SAM" id="Phobius"/>
    </source>
</evidence>
<dbReference type="HOGENOM" id="CLU_996018_0_0_1"/>
<dbReference type="PaxDb" id="2903-EOD22647"/>
<reference evidence="3" key="1">
    <citation type="journal article" date="2013" name="Nature">
        <title>Pan genome of the phytoplankton Emiliania underpins its global distribution.</title>
        <authorList>
            <person name="Read B.A."/>
            <person name="Kegel J."/>
            <person name="Klute M.J."/>
            <person name="Kuo A."/>
            <person name="Lefebvre S.C."/>
            <person name="Maumus F."/>
            <person name="Mayer C."/>
            <person name="Miller J."/>
            <person name="Monier A."/>
            <person name="Salamov A."/>
            <person name="Young J."/>
            <person name="Aguilar M."/>
            <person name="Claverie J.M."/>
            <person name="Frickenhaus S."/>
            <person name="Gonzalez K."/>
            <person name="Herman E.K."/>
            <person name="Lin Y.C."/>
            <person name="Napier J."/>
            <person name="Ogata H."/>
            <person name="Sarno A.F."/>
            <person name="Shmutz J."/>
            <person name="Schroeder D."/>
            <person name="de Vargas C."/>
            <person name="Verret F."/>
            <person name="von Dassow P."/>
            <person name="Valentin K."/>
            <person name="Van de Peer Y."/>
            <person name="Wheeler G."/>
            <person name="Dacks J.B."/>
            <person name="Delwiche C.F."/>
            <person name="Dyhrman S.T."/>
            <person name="Glockner G."/>
            <person name="John U."/>
            <person name="Richards T."/>
            <person name="Worden A.Z."/>
            <person name="Zhang X."/>
            <person name="Grigoriev I.V."/>
            <person name="Allen A.E."/>
            <person name="Bidle K."/>
            <person name="Borodovsky M."/>
            <person name="Bowler C."/>
            <person name="Brownlee C."/>
            <person name="Cock J.M."/>
            <person name="Elias M."/>
            <person name="Gladyshev V.N."/>
            <person name="Groth M."/>
            <person name="Guda C."/>
            <person name="Hadaegh A."/>
            <person name="Iglesias-Rodriguez M.D."/>
            <person name="Jenkins J."/>
            <person name="Jones B.M."/>
            <person name="Lawson T."/>
            <person name="Leese F."/>
            <person name="Lindquist E."/>
            <person name="Lobanov A."/>
            <person name="Lomsadze A."/>
            <person name="Malik S.B."/>
            <person name="Marsh M.E."/>
            <person name="Mackinder L."/>
            <person name="Mock T."/>
            <person name="Mueller-Roeber B."/>
            <person name="Pagarete A."/>
            <person name="Parker M."/>
            <person name="Probert I."/>
            <person name="Quesneville H."/>
            <person name="Raines C."/>
            <person name="Rensing S.A."/>
            <person name="Riano-Pachon D.M."/>
            <person name="Richier S."/>
            <person name="Rokitta S."/>
            <person name="Shiraiwa Y."/>
            <person name="Soanes D.M."/>
            <person name="van der Giezen M."/>
            <person name="Wahlund T.M."/>
            <person name="Williams B."/>
            <person name="Wilson W."/>
            <person name="Wolfe G."/>
            <person name="Wurch L.L."/>
        </authorList>
    </citation>
    <scope>NUCLEOTIDE SEQUENCE</scope>
</reference>
<name>A0A0D3JGL2_EMIH1</name>